<protein>
    <recommendedName>
        <fullName evidence="1">Integrase core domain-containing protein</fullName>
    </recommendedName>
</protein>
<dbReference type="STRING" id="50429.A0A2B4R8A0"/>
<gene>
    <name evidence="2" type="ORF">AWC38_SpisGene23430</name>
</gene>
<dbReference type="InterPro" id="IPR058913">
    <property type="entry name" value="Integrase_dom_put"/>
</dbReference>
<dbReference type="PANTHER" id="PTHR46791">
    <property type="entry name" value="EXPRESSED PROTEIN"/>
    <property type="match status" value="1"/>
</dbReference>
<dbReference type="Pfam" id="PF24764">
    <property type="entry name" value="rva_4"/>
    <property type="match status" value="1"/>
</dbReference>
<dbReference type="EMBL" id="LSMT01001278">
    <property type="protein sequence ID" value="PFX12587.1"/>
    <property type="molecule type" value="Genomic_DNA"/>
</dbReference>
<keyword evidence="3" id="KW-1185">Reference proteome</keyword>
<dbReference type="PANTHER" id="PTHR46791:SF13">
    <property type="entry name" value="CLR5 DOMAIN-CONTAINING PROTEIN"/>
    <property type="match status" value="1"/>
</dbReference>
<name>A0A2B4R8A0_STYPI</name>
<organism evidence="2 3">
    <name type="scientific">Stylophora pistillata</name>
    <name type="common">Smooth cauliflower coral</name>
    <dbReference type="NCBI Taxonomy" id="50429"/>
    <lineage>
        <taxon>Eukaryota</taxon>
        <taxon>Metazoa</taxon>
        <taxon>Cnidaria</taxon>
        <taxon>Anthozoa</taxon>
        <taxon>Hexacorallia</taxon>
        <taxon>Scleractinia</taxon>
        <taxon>Astrocoeniina</taxon>
        <taxon>Pocilloporidae</taxon>
        <taxon>Stylophora</taxon>
    </lineage>
</organism>
<reference evidence="2" key="1">
    <citation type="journal article" date="2017" name="J. ISSAAS">
        <title>Comparative analysis of the genomes of Stylophora pistillata and Acropora digitifera provides evidence for extensive differences between species of corals.</title>
        <authorList>
            <person name="Voolstra C.R."/>
            <person name="Li Y."/>
            <person name="Liew Y.J."/>
            <person name="Baumgarten S."/>
            <person name="Zoccola D."/>
            <person name="Flot J.-F."/>
            <person name="Tambutte S."/>
            <person name="Allemand D."/>
            <person name="Aranda M."/>
        </authorList>
    </citation>
    <scope>NUCLEOTIDE SEQUENCE</scope>
    <source>
        <strain evidence="2">CSM Monaco</strain>
        <tissue evidence="2">Whole animal</tissue>
    </source>
</reference>
<evidence type="ECO:0000259" key="1">
    <source>
        <dbReference type="Pfam" id="PF24764"/>
    </source>
</evidence>
<dbReference type="AlphaFoldDB" id="A0A2B4R8A0"/>
<sequence>MQGSGCLSGYRKMWHLLKIKYSIHVPRNMAAQILHDLDPEASSLRKKKKLKRRHCLSHGPNQCWHIDGVDGYSRKVLWVELERSNNLPEITARYYLECVKEHGFCPLQTRTDCGTENDIIAAMQCYFLSEDNTPHSGKSAHIYGTSTSNQRVENWWSHYWMSSSSWWMKFLKDLVDSGQVDISNEIHKECLWFCFHGILQQELDKMRLYWNTHYIRPSRNDTVGGVPDVLSQLPEELGAFDCSLPVSRDKILEMESKYAYEEEENVFQQYCHYVIEEEGLQYPSNHEEALCLFFQLINIAD</sequence>
<comment type="caution">
    <text evidence="2">The sequence shown here is derived from an EMBL/GenBank/DDBJ whole genome shotgun (WGS) entry which is preliminary data.</text>
</comment>
<evidence type="ECO:0000313" key="2">
    <source>
        <dbReference type="EMBL" id="PFX12587.1"/>
    </source>
</evidence>
<proteinExistence type="predicted"/>
<accession>A0A2B4R8A0</accession>
<dbReference type="OrthoDB" id="6119988at2759"/>
<dbReference type="Proteomes" id="UP000225706">
    <property type="component" value="Unassembled WGS sequence"/>
</dbReference>
<feature type="domain" description="Integrase core" evidence="1">
    <location>
        <begin position="68"/>
        <end position="222"/>
    </location>
</feature>
<evidence type="ECO:0000313" key="3">
    <source>
        <dbReference type="Proteomes" id="UP000225706"/>
    </source>
</evidence>